<organism evidence="1 2">
    <name type="scientific">Nitrincola iocasae</name>
    <dbReference type="NCBI Taxonomy" id="2614693"/>
    <lineage>
        <taxon>Bacteria</taxon>
        <taxon>Pseudomonadati</taxon>
        <taxon>Pseudomonadota</taxon>
        <taxon>Gammaproteobacteria</taxon>
        <taxon>Oceanospirillales</taxon>
        <taxon>Oceanospirillaceae</taxon>
        <taxon>Nitrincola</taxon>
    </lineage>
</organism>
<keyword evidence="2" id="KW-1185">Reference proteome</keyword>
<protein>
    <submittedName>
        <fullName evidence="1">Uncharacterized protein</fullName>
    </submittedName>
</protein>
<reference evidence="1 2" key="1">
    <citation type="submission" date="2019-09" db="EMBL/GenBank/DDBJ databases">
        <title>Nitrincola iocasae sp. nov., a bacterium isolated from the sediment collected at a cold seep field in South China Sea.</title>
        <authorList>
            <person name="Zhang H."/>
            <person name="Wang H."/>
            <person name="Li C."/>
        </authorList>
    </citation>
    <scope>NUCLEOTIDE SEQUENCE [LARGE SCALE GENOMIC DNA]</scope>
    <source>
        <strain evidence="1 2">KXZD1103</strain>
    </source>
</reference>
<sequence length="93" mass="10299">MLTYTECLEMCGLSDDEIEAIAEHEHLEPIVAMALGKYMVEHNASAQIKQYILDDIELARAQGNSVKMALLSQTLCHFMTTHPDCCQGASRVA</sequence>
<evidence type="ECO:0000313" key="1">
    <source>
        <dbReference type="EMBL" id="QEW07225.1"/>
    </source>
</evidence>
<dbReference type="Proteomes" id="UP000325606">
    <property type="component" value="Chromosome"/>
</dbReference>
<dbReference type="KEGG" id="nik:F5I99_12310"/>
<gene>
    <name evidence="1" type="ORF">F5I99_12310</name>
</gene>
<dbReference type="EMBL" id="CP044222">
    <property type="protein sequence ID" value="QEW07225.1"/>
    <property type="molecule type" value="Genomic_DNA"/>
</dbReference>
<accession>A0A5J6LFA6</accession>
<dbReference type="RefSeq" id="WP_151056421.1">
    <property type="nucleotide sequence ID" value="NZ_CP044222.1"/>
</dbReference>
<evidence type="ECO:0000313" key="2">
    <source>
        <dbReference type="Proteomes" id="UP000325606"/>
    </source>
</evidence>
<proteinExistence type="predicted"/>
<dbReference type="AlphaFoldDB" id="A0A5J6LFA6"/>
<name>A0A5J6LFA6_9GAMM</name>